<dbReference type="InterPro" id="IPR036515">
    <property type="entry name" value="Transposase_17_sf"/>
</dbReference>
<proteinExistence type="predicted"/>
<reference evidence="2 3" key="1">
    <citation type="submission" date="2017-09" db="EMBL/GenBank/DDBJ databases">
        <title>Depth-based differentiation of microbial function through sediment-hosted aquifers and enrichment of novel symbionts in the deep terrestrial subsurface.</title>
        <authorList>
            <person name="Probst A.J."/>
            <person name="Ladd B."/>
            <person name="Jarett J.K."/>
            <person name="Geller-Mcgrath D.E."/>
            <person name="Sieber C.M."/>
            <person name="Emerson J.B."/>
            <person name="Anantharaman K."/>
            <person name="Thomas B.C."/>
            <person name="Malmstrom R."/>
            <person name="Stieglmeier M."/>
            <person name="Klingl A."/>
            <person name="Woyke T."/>
            <person name="Ryan C.M."/>
            <person name="Banfield J.F."/>
        </authorList>
    </citation>
    <scope>NUCLEOTIDE SEQUENCE [LARGE SCALE GENOMIC DNA]</scope>
    <source>
        <strain evidence="2">CG22_combo_CG10-13_8_21_14_all_36_13</strain>
    </source>
</reference>
<dbReference type="SMART" id="SM01321">
    <property type="entry name" value="Y1_Tnp"/>
    <property type="match status" value="1"/>
</dbReference>
<dbReference type="AlphaFoldDB" id="A0A2H0DXW2"/>
<dbReference type="InterPro" id="IPR002686">
    <property type="entry name" value="Transposase_17"/>
</dbReference>
<evidence type="ECO:0000313" key="3">
    <source>
        <dbReference type="Proteomes" id="UP000231143"/>
    </source>
</evidence>
<dbReference type="Proteomes" id="UP000231143">
    <property type="component" value="Unassembled WGS sequence"/>
</dbReference>
<name>A0A2H0DXW2_9BACT</name>
<organism evidence="2 3">
    <name type="scientific">Candidatus Campbellbacteria bacterium CG22_combo_CG10-13_8_21_14_all_36_13</name>
    <dbReference type="NCBI Taxonomy" id="1974529"/>
    <lineage>
        <taxon>Bacteria</taxon>
        <taxon>Candidatus Campbelliibacteriota</taxon>
    </lineage>
</organism>
<evidence type="ECO:0000313" key="2">
    <source>
        <dbReference type="EMBL" id="PIP87012.1"/>
    </source>
</evidence>
<dbReference type="GO" id="GO:0004803">
    <property type="term" value="F:transposase activity"/>
    <property type="evidence" value="ECO:0007669"/>
    <property type="project" value="InterPro"/>
</dbReference>
<dbReference type="PANTHER" id="PTHR34322">
    <property type="entry name" value="TRANSPOSASE, Y1_TNP DOMAIN-CONTAINING"/>
    <property type="match status" value="1"/>
</dbReference>
<protein>
    <recommendedName>
        <fullName evidence="1">Transposase IS200-like domain-containing protein</fullName>
    </recommendedName>
</protein>
<dbReference type="EMBL" id="PCTT01000032">
    <property type="protein sequence ID" value="PIP87012.1"/>
    <property type="molecule type" value="Genomic_DNA"/>
</dbReference>
<accession>A0A2H0DXW2</accession>
<dbReference type="Gene3D" id="3.30.70.1290">
    <property type="entry name" value="Transposase IS200-like"/>
    <property type="match status" value="1"/>
</dbReference>
<dbReference type="SUPFAM" id="SSF143422">
    <property type="entry name" value="Transposase IS200-like"/>
    <property type="match status" value="1"/>
</dbReference>
<gene>
    <name evidence="2" type="ORF">COW81_02410</name>
</gene>
<dbReference type="PANTHER" id="PTHR34322:SF2">
    <property type="entry name" value="TRANSPOSASE IS200-LIKE DOMAIN-CONTAINING PROTEIN"/>
    <property type="match status" value="1"/>
</dbReference>
<dbReference type="GO" id="GO:0006313">
    <property type="term" value="P:DNA transposition"/>
    <property type="evidence" value="ECO:0007669"/>
    <property type="project" value="InterPro"/>
</dbReference>
<dbReference type="GO" id="GO:0003677">
    <property type="term" value="F:DNA binding"/>
    <property type="evidence" value="ECO:0007669"/>
    <property type="project" value="InterPro"/>
</dbReference>
<comment type="caution">
    <text evidence="2">The sequence shown here is derived from an EMBL/GenBank/DDBJ whole genome shotgun (WGS) entry which is preliminary data.</text>
</comment>
<feature type="domain" description="Transposase IS200-like" evidence="1">
    <location>
        <begin position="8"/>
        <end position="147"/>
    </location>
</feature>
<evidence type="ECO:0000259" key="1">
    <source>
        <dbReference type="SMART" id="SM01321"/>
    </source>
</evidence>
<dbReference type="Pfam" id="PF01797">
    <property type="entry name" value="Y1_Tnp"/>
    <property type="match status" value="1"/>
</dbReference>
<sequence>MERKVKFSTNEYYHLYSRGVDRRKIFLDKNDYDRFMSILYIMNQPDPYHFTNFLKAHKIYEIYQEERKSSLVDILAYTLMSNHFHILAYEKKENGISKFMMRLLTAYSMYFNKKYERSGPLFMHPFRSQHISKESQYLWIFSYIHLNPVKIIQPDFKEKGIKNIKNCEKFLLSYKYSSYHEYLGHRRPESIIINTSLIPDYLLDFKSNINSYNKYLIN</sequence>